<evidence type="ECO:0000313" key="1">
    <source>
        <dbReference type="EMBL" id="EGP89254.1"/>
    </source>
</evidence>
<sequence length="181" mass="19700">MFPSYITSTVFLTSTSPINSSTSIPSTTLVPSTTLLPSSNPTPDPGPNAHVVDLTAADTYWPSESHSISYNVSSVYFQSNDGPFNISISWNFYNRVTPGSYKGANDFKLDVSSIGWYFDPILWNVTLDVAKGSTAGTSTPRPTLTESDEILCTLCNVKLVSMLDHGRNWSPALELVDDVHI</sequence>
<keyword evidence="2" id="KW-1185">Reference proteome</keyword>
<evidence type="ECO:0000313" key="2">
    <source>
        <dbReference type="Proteomes" id="UP000008062"/>
    </source>
</evidence>
<dbReference type="KEGG" id="ztr:MYCGRDRAFT_91982"/>
<dbReference type="InParanoid" id="F9X582"/>
<reference evidence="1 2" key="1">
    <citation type="journal article" date="2011" name="PLoS Genet.">
        <title>Finished genome of the fungal wheat pathogen Mycosphaerella graminicola reveals dispensome structure, chromosome plasticity, and stealth pathogenesis.</title>
        <authorList>
            <person name="Goodwin S.B."/>
            <person name="Ben M'barek S."/>
            <person name="Dhillon B."/>
            <person name="Wittenberg A.H.J."/>
            <person name="Crane C.F."/>
            <person name="Hane J.K."/>
            <person name="Foster A.J."/>
            <person name="Van der Lee T.A.J."/>
            <person name="Grimwood J."/>
            <person name="Aerts A."/>
            <person name="Antoniw J."/>
            <person name="Bailey A."/>
            <person name="Bluhm B."/>
            <person name="Bowler J."/>
            <person name="Bristow J."/>
            <person name="van der Burgt A."/>
            <person name="Canto-Canche B."/>
            <person name="Churchill A.C.L."/>
            <person name="Conde-Ferraez L."/>
            <person name="Cools H.J."/>
            <person name="Coutinho P.M."/>
            <person name="Csukai M."/>
            <person name="Dehal P."/>
            <person name="De Wit P."/>
            <person name="Donzelli B."/>
            <person name="van de Geest H.C."/>
            <person name="van Ham R.C.H.J."/>
            <person name="Hammond-Kosack K.E."/>
            <person name="Henrissat B."/>
            <person name="Kilian A."/>
            <person name="Kobayashi A.K."/>
            <person name="Koopmann E."/>
            <person name="Kourmpetis Y."/>
            <person name="Kuzniar A."/>
            <person name="Lindquist E."/>
            <person name="Lombard V."/>
            <person name="Maliepaard C."/>
            <person name="Martins N."/>
            <person name="Mehrabi R."/>
            <person name="Nap J.P.H."/>
            <person name="Ponomarenko A."/>
            <person name="Rudd J.J."/>
            <person name="Salamov A."/>
            <person name="Schmutz J."/>
            <person name="Schouten H.J."/>
            <person name="Shapiro H."/>
            <person name="Stergiopoulos I."/>
            <person name="Torriani S.F.F."/>
            <person name="Tu H."/>
            <person name="de Vries R.P."/>
            <person name="Waalwijk C."/>
            <person name="Ware S.B."/>
            <person name="Wiebenga A."/>
            <person name="Zwiers L.-H."/>
            <person name="Oliver R.P."/>
            <person name="Grigoriev I.V."/>
            <person name="Kema G.H.J."/>
        </authorList>
    </citation>
    <scope>NUCLEOTIDE SEQUENCE [LARGE SCALE GENOMIC DNA]</scope>
    <source>
        <strain evidence="2">CBS 115943 / IPO323</strain>
    </source>
</reference>
<dbReference type="GeneID" id="13404345"/>
<organism evidence="1 2">
    <name type="scientific">Zymoseptoria tritici (strain CBS 115943 / IPO323)</name>
    <name type="common">Speckled leaf blotch fungus</name>
    <name type="synonym">Septoria tritici</name>
    <dbReference type="NCBI Taxonomy" id="336722"/>
    <lineage>
        <taxon>Eukaryota</taxon>
        <taxon>Fungi</taxon>
        <taxon>Dikarya</taxon>
        <taxon>Ascomycota</taxon>
        <taxon>Pezizomycotina</taxon>
        <taxon>Dothideomycetes</taxon>
        <taxon>Dothideomycetidae</taxon>
        <taxon>Mycosphaerellales</taxon>
        <taxon>Mycosphaerellaceae</taxon>
        <taxon>Zymoseptoria</taxon>
    </lineage>
</organism>
<accession>F9X582</accession>
<dbReference type="OrthoDB" id="3642993at2759"/>
<dbReference type="RefSeq" id="XP_003854278.1">
    <property type="nucleotide sequence ID" value="XM_003854230.1"/>
</dbReference>
<dbReference type="AlphaFoldDB" id="F9X582"/>
<gene>
    <name evidence="1" type="ORF">MYCGRDRAFT_91982</name>
</gene>
<name>F9X582_ZYMTI</name>
<dbReference type="EMBL" id="CM001198">
    <property type="protein sequence ID" value="EGP89254.1"/>
    <property type="molecule type" value="Genomic_DNA"/>
</dbReference>
<proteinExistence type="predicted"/>
<dbReference type="Proteomes" id="UP000008062">
    <property type="component" value="Chromosome 3"/>
</dbReference>
<dbReference type="HOGENOM" id="CLU_1490158_0_0_1"/>
<protein>
    <submittedName>
        <fullName evidence="1">Uncharacterized protein</fullName>
    </submittedName>
</protein>